<evidence type="ECO:0000313" key="3">
    <source>
        <dbReference type="Proteomes" id="UP000005239"/>
    </source>
</evidence>
<reference evidence="2" key="2">
    <citation type="submission" date="2022-06" db="UniProtKB">
        <authorList>
            <consortium name="EnsemblMetazoa"/>
        </authorList>
    </citation>
    <scope>IDENTIFICATION</scope>
    <source>
        <strain evidence="2">PS312</strain>
    </source>
</reference>
<protein>
    <submittedName>
        <fullName evidence="2">Uncharacterized protein</fullName>
    </submittedName>
</protein>
<gene>
    <name evidence="2" type="primary">WBGene00273343</name>
</gene>
<accession>A0A454XS48</accession>
<proteinExistence type="predicted"/>
<dbReference type="EnsemblMetazoa" id="PPA34974a.1">
    <property type="protein sequence ID" value="PPA34974a.1"/>
    <property type="gene ID" value="WBGene00273343"/>
</dbReference>
<accession>A0A8R1UL50</accession>
<keyword evidence="3" id="KW-1185">Reference proteome</keyword>
<dbReference type="Proteomes" id="UP000005239">
    <property type="component" value="Unassembled WGS sequence"/>
</dbReference>
<evidence type="ECO:0000313" key="2">
    <source>
        <dbReference type="EnsemblMetazoa" id="PPA34974a.1"/>
    </source>
</evidence>
<dbReference type="AlphaFoldDB" id="A0A454XS48"/>
<feature type="region of interest" description="Disordered" evidence="1">
    <location>
        <begin position="57"/>
        <end position="85"/>
    </location>
</feature>
<organism evidence="2 3">
    <name type="scientific">Pristionchus pacificus</name>
    <name type="common">Parasitic nematode worm</name>
    <dbReference type="NCBI Taxonomy" id="54126"/>
    <lineage>
        <taxon>Eukaryota</taxon>
        <taxon>Metazoa</taxon>
        <taxon>Ecdysozoa</taxon>
        <taxon>Nematoda</taxon>
        <taxon>Chromadorea</taxon>
        <taxon>Rhabditida</taxon>
        <taxon>Rhabditina</taxon>
        <taxon>Diplogasteromorpha</taxon>
        <taxon>Diplogasteroidea</taxon>
        <taxon>Neodiplogasteridae</taxon>
        <taxon>Pristionchus</taxon>
    </lineage>
</organism>
<sequence>MIQPYDGMDIRKFAWMKDLKEIWTAQGSFTINHKTGRLEKKNGPNVFKANSRLKKKKGRNVFKANKPEAPSSEPEAPSSEPEAPSYWAACTIL</sequence>
<feature type="compositionally biased region" description="Low complexity" evidence="1">
    <location>
        <begin position="67"/>
        <end position="85"/>
    </location>
</feature>
<evidence type="ECO:0000256" key="1">
    <source>
        <dbReference type="SAM" id="MobiDB-lite"/>
    </source>
</evidence>
<reference evidence="3" key="1">
    <citation type="journal article" date="2008" name="Nat. Genet.">
        <title>The Pristionchus pacificus genome provides a unique perspective on nematode lifestyle and parasitism.</title>
        <authorList>
            <person name="Dieterich C."/>
            <person name="Clifton S.W."/>
            <person name="Schuster L.N."/>
            <person name="Chinwalla A."/>
            <person name="Delehaunty K."/>
            <person name="Dinkelacker I."/>
            <person name="Fulton L."/>
            <person name="Fulton R."/>
            <person name="Godfrey J."/>
            <person name="Minx P."/>
            <person name="Mitreva M."/>
            <person name="Roeseler W."/>
            <person name="Tian H."/>
            <person name="Witte H."/>
            <person name="Yang S.P."/>
            <person name="Wilson R.K."/>
            <person name="Sommer R.J."/>
        </authorList>
    </citation>
    <scope>NUCLEOTIDE SEQUENCE [LARGE SCALE GENOMIC DNA]</scope>
    <source>
        <strain evidence="3">PS312</strain>
    </source>
</reference>
<name>A0A454XS48_PRIPA</name>